<accession>A0A2U9C3E7</accession>
<feature type="region of interest" description="Disordered" evidence="1">
    <location>
        <begin position="41"/>
        <end position="60"/>
    </location>
</feature>
<dbReference type="AlphaFoldDB" id="A0A2U9C3E7"/>
<dbReference type="EMBL" id="CP026253">
    <property type="protein sequence ID" value="AWP09542.1"/>
    <property type="molecule type" value="Genomic_DNA"/>
</dbReference>
<organism evidence="2 3">
    <name type="scientific">Scophthalmus maximus</name>
    <name type="common">Turbot</name>
    <name type="synonym">Psetta maxima</name>
    <dbReference type="NCBI Taxonomy" id="52904"/>
    <lineage>
        <taxon>Eukaryota</taxon>
        <taxon>Metazoa</taxon>
        <taxon>Chordata</taxon>
        <taxon>Craniata</taxon>
        <taxon>Vertebrata</taxon>
        <taxon>Euteleostomi</taxon>
        <taxon>Actinopterygii</taxon>
        <taxon>Neopterygii</taxon>
        <taxon>Teleostei</taxon>
        <taxon>Neoteleostei</taxon>
        <taxon>Acanthomorphata</taxon>
        <taxon>Carangaria</taxon>
        <taxon>Pleuronectiformes</taxon>
        <taxon>Pleuronectoidei</taxon>
        <taxon>Scophthalmidae</taxon>
        <taxon>Scophthalmus</taxon>
    </lineage>
</organism>
<evidence type="ECO:0000313" key="3">
    <source>
        <dbReference type="Proteomes" id="UP000246464"/>
    </source>
</evidence>
<proteinExistence type="predicted"/>
<gene>
    <name evidence="2" type="ORF">SMAX5B_014512</name>
</gene>
<protein>
    <submittedName>
        <fullName evidence="2">Uncharacterized protein</fullName>
    </submittedName>
</protein>
<dbReference type="Proteomes" id="UP000246464">
    <property type="component" value="Chromosome 11"/>
</dbReference>
<evidence type="ECO:0000256" key="1">
    <source>
        <dbReference type="SAM" id="MobiDB-lite"/>
    </source>
</evidence>
<sequence length="80" mass="8786">MASLRRPAASWLTSTYHRPRGVTSAFSALPARERHCAVPAHSEAGKSCGRGGRHVANPDFHRTDMSMCLTTGREEPPERI</sequence>
<keyword evidence="3" id="KW-1185">Reference proteome</keyword>
<name>A0A2U9C3E7_SCOMX</name>
<reference evidence="2 3" key="1">
    <citation type="submission" date="2017-12" db="EMBL/GenBank/DDBJ databases">
        <title>Integrating genomic resources of turbot (Scophthalmus maximus) in depth evaluation of genetic and physical mapping variation across individuals.</title>
        <authorList>
            <person name="Martinez P."/>
        </authorList>
    </citation>
    <scope>NUCLEOTIDE SEQUENCE [LARGE SCALE GENOMIC DNA]</scope>
</reference>
<evidence type="ECO:0000313" key="2">
    <source>
        <dbReference type="EMBL" id="AWP09542.1"/>
    </source>
</evidence>